<protein>
    <submittedName>
        <fullName evidence="2">Uncharacterized protein</fullName>
    </submittedName>
</protein>
<dbReference type="EMBL" id="BLXT01006630">
    <property type="protein sequence ID" value="GFO32431.1"/>
    <property type="molecule type" value="Genomic_DNA"/>
</dbReference>
<proteinExistence type="predicted"/>
<evidence type="ECO:0000256" key="1">
    <source>
        <dbReference type="SAM" id="SignalP"/>
    </source>
</evidence>
<dbReference type="AlphaFoldDB" id="A0AAV4CL92"/>
<comment type="caution">
    <text evidence="2">The sequence shown here is derived from an EMBL/GenBank/DDBJ whole genome shotgun (WGS) entry which is preliminary data.</text>
</comment>
<dbReference type="Proteomes" id="UP000735302">
    <property type="component" value="Unassembled WGS sequence"/>
</dbReference>
<gene>
    <name evidence="2" type="ORF">PoB_005893600</name>
</gene>
<evidence type="ECO:0000313" key="2">
    <source>
        <dbReference type="EMBL" id="GFO32431.1"/>
    </source>
</evidence>
<evidence type="ECO:0000313" key="3">
    <source>
        <dbReference type="Proteomes" id="UP000735302"/>
    </source>
</evidence>
<reference evidence="2 3" key="1">
    <citation type="journal article" date="2021" name="Elife">
        <title>Chloroplast acquisition without the gene transfer in kleptoplastic sea slugs, Plakobranchus ocellatus.</title>
        <authorList>
            <person name="Maeda T."/>
            <person name="Takahashi S."/>
            <person name="Yoshida T."/>
            <person name="Shimamura S."/>
            <person name="Takaki Y."/>
            <person name="Nagai Y."/>
            <person name="Toyoda A."/>
            <person name="Suzuki Y."/>
            <person name="Arimoto A."/>
            <person name="Ishii H."/>
            <person name="Satoh N."/>
            <person name="Nishiyama T."/>
            <person name="Hasebe M."/>
            <person name="Maruyama T."/>
            <person name="Minagawa J."/>
            <person name="Obokata J."/>
            <person name="Shigenobu S."/>
        </authorList>
    </citation>
    <scope>NUCLEOTIDE SEQUENCE [LARGE SCALE GENOMIC DNA]</scope>
</reference>
<feature type="chain" id="PRO_5043741463" evidence="1">
    <location>
        <begin position="26"/>
        <end position="166"/>
    </location>
</feature>
<feature type="signal peptide" evidence="1">
    <location>
        <begin position="1"/>
        <end position="25"/>
    </location>
</feature>
<organism evidence="2 3">
    <name type="scientific">Plakobranchus ocellatus</name>
    <dbReference type="NCBI Taxonomy" id="259542"/>
    <lineage>
        <taxon>Eukaryota</taxon>
        <taxon>Metazoa</taxon>
        <taxon>Spiralia</taxon>
        <taxon>Lophotrochozoa</taxon>
        <taxon>Mollusca</taxon>
        <taxon>Gastropoda</taxon>
        <taxon>Heterobranchia</taxon>
        <taxon>Euthyneura</taxon>
        <taxon>Panpulmonata</taxon>
        <taxon>Sacoglossa</taxon>
        <taxon>Placobranchoidea</taxon>
        <taxon>Plakobranchidae</taxon>
        <taxon>Plakobranchus</taxon>
    </lineage>
</organism>
<keyword evidence="1" id="KW-0732">Signal</keyword>
<accession>A0AAV4CL92</accession>
<keyword evidence="3" id="KW-1185">Reference proteome</keyword>
<sequence length="166" mass="18543">MAWPGRGRKLKIALLWMALLHKNQTEPKYPLTSITKLFVLKFQTTTVDKPVGLQESSQQSLQHCHEQVHSGGVGGTVTYKKKKIMIIIMMSTALNCLARNTRTAFTPQTMKMGEKERLDGAIVKKANDDWKKKEVPLAISPYTFSSGLLASSLNLLQSPVRRSTSN</sequence>
<name>A0AAV4CL92_9GAST</name>